<dbReference type="HOGENOM" id="CLU_103669_2_1_9"/>
<dbReference type="Gene3D" id="3.30.1120.40">
    <property type="entry name" value="Stage V sporulation protein G"/>
    <property type="match status" value="1"/>
</dbReference>
<dbReference type="Proteomes" id="UP000220611">
    <property type="component" value="Unassembled WGS sequence"/>
</dbReference>
<reference evidence="1 3" key="2">
    <citation type="submission" date="2007-08" db="EMBL/GenBank/DDBJ databases">
        <authorList>
            <person name="Fulton L."/>
            <person name="Clifton S."/>
            <person name="Fulton B."/>
            <person name="Xu J."/>
            <person name="Minx P."/>
            <person name="Pepin K.H."/>
            <person name="Johnson M."/>
            <person name="Thiruvilangam P."/>
            <person name="Bhonagiri V."/>
            <person name="Nash W.E."/>
            <person name="Wang C."/>
            <person name="Mardis E.R."/>
            <person name="Wilson R.K."/>
        </authorList>
    </citation>
    <scope>NUCLEOTIDE SEQUENCE [LARGE SCALE GENOMIC DNA]</scope>
    <source>
        <strain evidence="1 3">DSM 753</strain>
    </source>
</reference>
<dbReference type="Proteomes" id="UP000003490">
    <property type="component" value="Unassembled WGS sequence"/>
</dbReference>
<organism evidence="1 3">
    <name type="scientific">[Clostridium] leptum DSM 753</name>
    <dbReference type="NCBI Taxonomy" id="428125"/>
    <lineage>
        <taxon>Bacteria</taxon>
        <taxon>Bacillati</taxon>
        <taxon>Bacillota</taxon>
        <taxon>Clostridia</taxon>
        <taxon>Eubacteriales</taxon>
        <taxon>Oscillospiraceae</taxon>
        <taxon>Oscillospiraceae incertae sedis</taxon>
    </lineage>
</organism>
<evidence type="ECO:0000313" key="1">
    <source>
        <dbReference type="EMBL" id="EDO61820.1"/>
    </source>
</evidence>
<name>A7VRZ0_9FIRM</name>
<evidence type="ECO:0000313" key="4">
    <source>
        <dbReference type="Proteomes" id="UP000220611"/>
    </source>
</evidence>
<dbReference type="GO" id="GO:0030435">
    <property type="term" value="P:sporulation resulting in formation of a cellular spore"/>
    <property type="evidence" value="ECO:0007669"/>
    <property type="project" value="InterPro"/>
</dbReference>
<reference evidence="2 4" key="3">
    <citation type="submission" date="2017-07" db="EMBL/GenBank/DDBJ databases">
        <title>Prevalence of linear plasmids in Cutibacterium (Propionibacterium) acnes isolates obtained from prostatic tissue.</title>
        <authorList>
            <person name="Davidsson S."/>
            <person name="Carlsson J."/>
            <person name="Molling P."/>
            <person name="Andren O."/>
            <person name="Andersson S.-O."/>
            <person name="Brzuszkiewicz E."/>
            <person name="Poehlein A."/>
            <person name="Al-Zeer M."/>
            <person name="Brinkmann V."/>
            <person name="Scavenius C."/>
            <person name="Nazipi S."/>
            <person name="Soderquist B."/>
            <person name="Bruggemann H."/>
        </authorList>
    </citation>
    <scope>NUCLEOTIDE SEQUENCE [LARGE SCALE GENOMIC DNA]</scope>
    <source>
        <strain evidence="2 4">DSM 753</strain>
    </source>
</reference>
<gene>
    <name evidence="2" type="ORF">CH238_12000</name>
    <name evidence="1" type="ORF">CLOLEP_01327</name>
</gene>
<dbReference type="InterPro" id="IPR036751">
    <property type="entry name" value="SpoVG_sf"/>
</dbReference>
<dbReference type="Pfam" id="PF04026">
    <property type="entry name" value="SpoVG"/>
    <property type="match status" value="1"/>
</dbReference>
<protein>
    <submittedName>
        <fullName evidence="1">SpoVG</fullName>
    </submittedName>
</protein>
<comment type="caution">
    <text evidence="1">The sequence shown here is derived from an EMBL/GenBank/DDBJ whole genome shotgun (WGS) entry which is preliminary data.</text>
</comment>
<keyword evidence="4" id="KW-1185">Reference proteome</keyword>
<reference evidence="1 3" key="1">
    <citation type="submission" date="2007-08" db="EMBL/GenBank/DDBJ databases">
        <title>Draft genome sequence of Clostridium leptum (DSM 753).</title>
        <authorList>
            <person name="Sudarsanam P."/>
            <person name="Ley R."/>
            <person name="Guruge J."/>
            <person name="Turnbaugh P.J."/>
            <person name="Mahowald M."/>
            <person name="Liep D."/>
            <person name="Gordon J."/>
        </authorList>
    </citation>
    <scope>NUCLEOTIDE SEQUENCE [LARGE SCALE GENOMIC DNA]</scope>
    <source>
        <strain evidence="1 3">DSM 753</strain>
    </source>
</reference>
<dbReference type="AlphaFoldDB" id="A7VRZ0"/>
<evidence type="ECO:0000313" key="2">
    <source>
        <dbReference type="EMBL" id="PEQ23868.1"/>
    </source>
</evidence>
<dbReference type="OrthoDB" id="9796286at2"/>
<dbReference type="EMBL" id="ABCB02000017">
    <property type="protein sequence ID" value="EDO61820.1"/>
    <property type="molecule type" value="Genomic_DNA"/>
</dbReference>
<accession>A7VRZ0</accession>
<dbReference type="SUPFAM" id="SSF160537">
    <property type="entry name" value="SpoVG-like"/>
    <property type="match status" value="1"/>
</dbReference>
<dbReference type="InterPro" id="IPR007170">
    <property type="entry name" value="SpoVG"/>
</dbReference>
<dbReference type="EMBL" id="NOXF01000010">
    <property type="protein sequence ID" value="PEQ23868.1"/>
    <property type="molecule type" value="Genomic_DNA"/>
</dbReference>
<sequence>MEITDIKVKPLQGYPRLKAIVSITLDDQLIVNDIRLIETGNKTVIDFPKDTFARIHNKESFVPVPELRKTLEAAAVRAYQESIGGQKNV</sequence>
<proteinExistence type="predicted"/>
<evidence type="ECO:0000313" key="3">
    <source>
        <dbReference type="Proteomes" id="UP000003490"/>
    </source>
</evidence>